<feature type="region of interest" description="Disordered" evidence="1">
    <location>
        <begin position="25"/>
        <end position="108"/>
    </location>
</feature>
<gene>
    <name evidence="4" type="primary">zfta</name>
</gene>
<dbReference type="GeneID" id="115023503"/>
<feature type="domain" description="SPIN-DOC-like zinc-finger" evidence="2">
    <location>
        <begin position="555"/>
        <end position="615"/>
    </location>
</feature>
<reference evidence="4" key="1">
    <citation type="submission" date="2025-08" db="UniProtKB">
        <authorList>
            <consortium name="RefSeq"/>
        </authorList>
    </citation>
    <scope>IDENTIFICATION</scope>
</reference>
<keyword evidence="3" id="KW-1185">Reference proteome</keyword>
<accession>A0A6J2RM20</accession>
<protein>
    <submittedName>
        <fullName evidence="4">Uncharacterized protein C11orf95 homolog</fullName>
    </submittedName>
</protein>
<feature type="domain" description="SPIN-DOC-like zinc-finger" evidence="2">
    <location>
        <begin position="268"/>
        <end position="330"/>
    </location>
</feature>
<name>A0A6J2RM20_COTGO</name>
<dbReference type="RefSeq" id="XP_029310390.1">
    <property type="nucleotide sequence ID" value="XM_029454530.1"/>
</dbReference>
<evidence type="ECO:0000259" key="2">
    <source>
        <dbReference type="Pfam" id="PF18658"/>
    </source>
</evidence>
<feature type="domain" description="SPIN-DOC-like zinc-finger" evidence="2">
    <location>
        <begin position="412"/>
        <end position="474"/>
    </location>
</feature>
<feature type="compositionally biased region" description="Low complexity" evidence="1">
    <location>
        <begin position="215"/>
        <end position="226"/>
    </location>
</feature>
<dbReference type="GO" id="GO:0045892">
    <property type="term" value="P:negative regulation of DNA-templated transcription"/>
    <property type="evidence" value="ECO:0007669"/>
    <property type="project" value="TreeGrafter"/>
</dbReference>
<evidence type="ECO:0000313" key="3">
    <source>
        <dbReference type="Proteomes" id="UP000504630"/>
    </source>
</evidence>
<proteinExistence type="predicted"/>
<dbReference type="InterPro" id="IPR052675">
    <property type="entry name" value="ZnF_transloc-Spindlin_int"/>
</dbReference>
<organism evidence="3 4">
    <name type="scientific">Cottoperca gobio</name>
    <name type="common">Frogmouth</name>
    <name type="synonym">Aphritis gobio</name>
    <dbReference type="NCBI Taxonomy" id="56716"/>
    <lineage>
        <taxon>Eukaryota</taxon>
        <taxon>Metazoa</taxon>
        <taxon>Chordata</taxon>
        <taxon>Craniata</taxon>
        <taxon>Vertebrata</taxon>
        <taxon>Euteleostomi</taxon>
        <taxon>Actinopterygii</taxon>
        <taxon>Neopterygii</taxon>
        <taxon>Teleostei</taxon>
        <taxon>Neoteleostei</taxon>
        <taxon>Acanthomorphata</taxon>
        <taxon>Eupercaria</taxon>
        <taxon>Perciformes</taxon>
        <taxon>Notothenioidei</taxon>
        <taxon>Bovichtidae</taxon>
        <taxon>Cottoperca</taxon>
    </lineage>
</organism>
<dbReference type="PANTHER" id="PTHR34589:SF2">
    <property type="entry name" value="ZINC FINGER TRANSLOCATION-ASSOCIATED PROTEIN"/>
    <property type="match status" value="1"/>
</dbReference>
<dbReference type="AlphaFoldDB" id="A0A6J2RM20"/>
<feature type="compositionally biased region" description="Acidic residues" evidence="1">
    <location>
        <begin position="29"/>
        <end position="45"/>
    </location>
</feature>
<feature type="region of interest" description="Disordered" evidence="1">
    <location>
        <begin position="379"/>
        <end position="405"/>
    </location>
</feature>
<dbReference type="KEGG" id="cgob:115023503"/>
<feature type="domain" description="SPIN-DOC-like zinc-finger" evidence="2">
    <location>
        <begin position="117"/>
        <end position="179"/>
    </location>
</feature>
<dbReference type="FunCoup" id="A0A6J2RM20">
    <property type="interactions" value="671"/>
</dbReference>
<feature type="region of interest" description="Disordered" evidence="1">
    <location>
        <begin position="519"/>
        <end position="548"/>
    </location>
</feature>
<feature type="region of interest" description="Disordered" evidence="1">
    <location>
        <begin position="183"/>
        <end position="253"/>
    </location>
</feature>
<evidence type="ECO:0000313" key="4">
    <source>
        <dbReference type="RefSeq" id="XP_029310390.1"/>
    </source>
</evidence>
<dbReference type="OrthoDB" id="9945249at2759"/>
<dbReference type="Pfam" id="PF18658">
    <property type="entry name" value="zf-C2H2_12"/>
    <property type="match status" value="4"/>
</dbReference>
<dbReference type="Proteomes" id="UP000504630">
    <property type="component" value="Chromosome 18"/>
</dbReference>
<dbReference type="CTD" id="65998"/>
<dbReference type="PANTHER" id="PTHR34589">
    <property type="entry name" value="SIMILAR TO RIKEN CDNA 2700081O15"/>
    <property type="match status" value="1"/>
</dbReference>
<sequence length="648" mass="72409">MEEKETGESEPVDLRCAEQAELLSLIISGEEEATQEESDLGEEDGLANGHGEEESEAGMVTPVRSPGTSYWSITEGPDQPLLLSPAPGPTGRKPRVQRASRPGLSRIPGRDHRRYYHEYWRSEYLMDFDPQRHGMICMVCGSSLATLKLSTIKRHIRQKHPDSLLWSTADKEVIRSGWESHLSLGGGQRSYSSTAGPSPQDEEEQLDSDQHAAAEPLEPVTPQEQPQQPPSVSPRSEEGEAPQPQKEEQDLAGPSAQTLERYLNDSLHAWFRQEFLMEYEAEAGRLLCMVCGGELPSLHLDHIKSHVLDTHPNSLVFSSEEKHCILQAWAQTHEESENSIKSEPNTKEGGVDLFAQEMEAIQLNTDLYPEGDGTLTQDTCLIGEDGGVGAPQQGPQPPRQPRKRRLRVGDPWRLRLDYLVAYGPLGRGTFCMVCSQVLHEIKVSSFRRHIQECHPETTTLSRHEREAMAAAWTKDYSSEGTQIQDELNPSEADVLNTAGETDEDTSPDVRTHSKMVKMEDGVSGGKGKARDDGAAATPSRHSHYPGKDQRRNYQVRWRMEYLMDYDCRRHGLICMVCGATLATLKVSTIKRHVQQVHPHSLYYSADEKQQALLTYNQTALHFIHSDDCFSSQDHGPTELAPTPAHFGT</sequence>
<dbReference type="InParanoid" id="A0A6J2RM20"/>
<evidence type="ECO:0000256" key="1">
    <source>
        <dbReference type="SAM" id="MobiDB-lite"/>
    </source>
</evidence>
<dbReference type="InterPro" id="IPR040647">
    <property type="entry name" value="SPIN-DOC_Znf-C2H2"/>
</dbReference>